<dbReference type="InterPro" id="IPR008271">
    <property type="entry name" value="Ser/Thr_kinase_AS"/>
</dbReference>
<dbReference type="InterPro" id="IPR006597">
    <property type="entry name" value="Sel1-like"/>
</dbReference>
<keyword evidence="7" id="KW-0808">Transferase</keyword>
<evidence type="ECO:0000256" key="3">
    <source>
        <dbReference type="ARBA" id="ARBA00023157"/>
    </source>
</evidence>
<evidence type="ECO:0000313" key="8">
    <source>
        <dbReference type="EMBL" id="WNL20316.1"/>
    </source>
</evidence>
<organism evidence="7">
    <name type="scientific">Arcobacter sp. AZ-2023</name>
    <dbReference type="NCBI Taxonomy" id="3074453"/>
    <lineage>
        <taxon>Bacteria</taxon>
        <taxon>Pseudomonadati</taxon>
        <taxon>Campylobacterota</taxon>
        <taxon>Epsilonproteobacteria</taxon>
        <taxon>Campylobacterales</taxon>
        <taxon>Arcobacteraceae</taxon>
        <taxon>Arcobacter</taxon>
    </lineage>
</organism>
<dbReference type="SUPFAM" id="SSF48208">
    <property type="entry name" value="Six-hairpin glycosidases"/>
    <property type="match status" value="1"/>
</dbReference>
<name>A0AA96I576_9BACT</name>
<dbReference type="EMBL" id="CP134849">
    <property type="protein sequence ID" value="WNL18181.1"/>
    <property type="molecule type" value="Genomic_DNA"/>
</dbReference>
<keyword evidence="3" id="KW-1015">Disulfide bond</keyword>
<reference evidence="6" key="2">
    <citation type="submission" date="2023-09" db="EMBL/GenBank/DDBJ databases">
        <title>Characterization of Arcobacter Isolates from Retail Chicken Sold in Supermarkets in Tbilisi, Georgia.</title>
        <authorList>
            <person name="Matthias R."/>
            <person name="Zautner A.E."/>
        </authorList>
    </citation>
    <scope>NUCLEOTIDE SEQUENCE</scope>
    <source>
        <strain evidence="6">LEO 108</strain>
    </source>
</reference>
<dbReference type="SMART" id="SM00671">
    <property type="entry name" value="SEL1"/>
    <property type="match status" value="2"/>
</dbReference>
<proteinExistence type="predicted"/>
<dbReference type="GO" id="GO:0005524">
    <property type="term" value="F:ATP binding"/>
    <property type="evidence" value="ECO:0007669"/>
    <property type="project" value="InterPro"/>
</dbReference>
<dbReference type="InterPro" id="IPR008928">
    <property type="entry name" value="6-hairpin_glycosidase_sf"/>
</dbReference>
<dbReference type="Gene3D" id="1.10.510.10">
    <property type="entry name" value="Transferase(Phosphotransferase) domain 1"/>
    <property type="match status" value="1"/>
</dbReference>
<dbReference type="EMBL" id="CP134845">
    <property type="protein sequence ID" value="WNL13813.1"/>
    <property type="molecule type" value="Genomic_DNA"/>
</dbReference>
<feature type="domain" description="Protein kinase" evidence="5">
    <location>
        <begin position="606"/>
        <end position="857"/>
    </location>
</feature>
<dbReference type="EMBL" id="CP134852">
    <property type="protein sequence ID" value="WNL25593.1"/>
    <property type="molecule type" value="Genomic_DNA"/>
</dbReference>
<reference evidence="7" key="1">
    <citation type="submission" date="2023-09" db="EMBL/GenBank/DDBJ databases">
        <title>Arcobacter tbilisiensis sp. nov. isolated from chicken meat in Tbilisi, Georgia.</title>
        <authorList>
            <person name="Matthias R."/>
            <person name="Zautner A.E."/>
        </authorList>
    </citation>
    <scope>NUCLEOTIDE SEQUENCE</scope>
    <source>
        <strain evidence="9">LEO 70</strain>
        <strain evidence="8">LEO 79</strain>
        <strain evidence="7">LEO 99</strain>
    </source>
</reference>
<dbReference type="GO" id="GO:0004672">
    <property type="term" value="F:protein kinase activity"/>
    <property type="evidence" value="ECO:0007669"/>
    <property type="project" value="InterPro"/>
</dbReference>
<dbReference type="PANTHER" id="PTHR24362:SF309">
    <property type="entry name" value="PROTEIN KINASE DOMAIN-CONTAINING PROTEIN"/>
    <property type="match status" value="1"/>
</dbReference>
<dbReference type="Gene3D" id="1.25.40.10">
    <property type="entry name" value="Tetratricopeptide repeat domain"/>
    <property type="match status" value="1"/>
</dbReference>
<dbReference type="InterPro" id="IPR000719">
    <property type="entry name" value="Prot_kinase_dom"/>
</dbReference>
<dbReference type="InterPro" id="IPR011009">
    <property type="entry name" value="Kinase-like_dom_sf"/>
</dbReference>
<comment type="catalytic activity">
    <reaction evidence="1">
        <text>a beta-lactam + H2O = a substituted beta-amino acid</text>
        <dbReference type="Rhea" id="RHEA:20401"/>
        <dbReference type="ChEBI" id="CHEBI:15377"/>
        <dbReference type="ChEBI" id="CHEBI:35627"/>
        <dbReference type="ChEBI" id="CHEBI:140347"/>
        <dbReference type="EC" id="3.5.2.6"/>
    </reaction>
</comment>
<dbReference type="GO" id="GO:0046677">
    <property type="term" value="P:response to antibiotic"/>
    <property type="evidence" value="ECO:0007669"/>
    <property type="project" value="UniProtKB-KW"/>
</dbReference>
<dbReference type="InterPro" id="IPR011990">
    <property type="entry name" value="TPR-like_helical_dom_sf"/>
</dbReference>
<dbReference type="Pfam" id="PF00069">
    <property type="entry name" value="Pkinase"/>
    <property type="match status" value="1"/>
</dbReference>
<evidence type="ECO:0000256" key="2">
    <source>
        <dbReference type="ARBA" id="ARBA00012865"/>
    </source>
</evidence>
<evidence type="ECO:0000259" key="5">
    <source>
        <dbReference type="PROSITE" id="PS50011"/>
    </source>
</evidence>
<dbReference type="SUPFAM" id="SSF81901">
    <property type="entry name" value="HCP-like"/>
    <property type="match status" value="1"/>
</dbReference>
<evidence type="ECO:0000313" key="6">
    <source>
        <dbReference type="EMBL" id="WNL13813.1"/>
    </source>
</evidence>
<evidence type="ECO:0000313" key="7">
    <source>
        <dbReference type="EMBL" id="WNL18181.1"/>
    </source>
</evidence>
<dbReference type="Pfam" id="PF08238">
    <property type="entry name" value="Sel1"/>
    <property type="match status" value="3"/>
</dbReference>
<dbReference type="GO" id="GO:0005975">
    <property type="term" value="P:carbohydrate metabolic process"/>
    <property type="evidence" value="ECO:0007669"/>
    <property type="project" value="InterPro"/>
</dbReference>
<dbReference type="PROSITE" id="PS00108">
    <property type="entry name" value="PROTEIN_KINASE_ST"/>
    <property type="match status" value="1"/>
</dbReference>
<dbReference type="SUPFAM" id="SSF56112">
    <property type="entry name" value="Protein kinase-like (PK-like)"/>
    <property type="match status" value="1"/>
</dbReference>
<dbReference type="EC" id="3.5.2.6" evidence="2"/>
<dbReference type="PROSITE" id="PS50011">
    <property type="entry name" value="PROTEIN_KINASE_DOM"/>
    <property type="match status" value="1"/>
</dbReference>
<sequence length="1012" mass="119293">MKELFINIRKSLSKDIGFVLPENDISFDKEKSQVYITLFQEKLKPIRWGSKKNDLQSTIERIIYKLKSNEKFHMFNVEDSSKCRILFEIVTDLKECNIRNLTTLKFSKDRFEPGITGLKYNYKGIVRYFMPTDAIVNSIMSVNQLLNYLSKQCGISKKTNKISERVHLMRTEPIEYFHILSSAFITYNDEAIELERGIPSIDFNKSIIKESMLKSVDWLVENMNEDGSFLYFYDPCKNTIIDDLHPNMINPLYNNILRHSGGTITLLRAYEHTNNEIYLKSAKKSLDFLISTFREHKYKNEYACYPFFNKKSKLGGAGIGLVALMHYYIHTRDLSYKKYMDGLVRHILSRVDRDGEMIGYYIHPKFNNGKAIINPDDNTKKELFSFYYPGEALLGLALYYRYMENIDEEFKIDIATKSIQALDFLIYKRPIKYDYLFTSLPADAWLMQAIEEWIKVDGFKNDDYIKFVYDDTQKMFDQMYTKDNTPNYIKDYIGGFFYNYGDHVYHDASRCEGIVSAYYLAKYLGDENKAKEILERMLLSAKGLMKTWHTPQSSYAQIEPKRAQHSFRFKLTRSWVRVDSVQHAACFFARLIYAIDDSFNSPKKKYEIVSTLDTAGYSTVYLVKDQKQNFFAMKRITETRYLRLIENEIKFSKMVNKINSIKFIELIKNEDGINFIFDYAKDLNLKKYVEKNGSISLNEAYNFLSQILKSLQFMENNNILHLDLKPANILLDSGKYNLADWGNATFGKTVRTIHLKGNPIYIAPEFYFGERTISSEIYSLGCSLYFLLTGKHIYNNRNRHSLVRKIYTSLYIQADLSYIKSNKMKYLLSQMLQKDSSKRITLNELKEQLKRNENDFINIEFEEVKNTDIDFADDEKLFNKIIDDNVPFVLNERGREYIKDEKYQQAYEMFYKAANLGYVNAQLNLALMYYSQKYKIIDLEKAFFWIEKASQEEYDKAQYYMGIFYEKGLSVEKDFDKAIFWFKKSARNGYRKAYNKLNEYNINLTLNIDGIL</sequence>
<gene>
    <name evidence="6" type="ORF">RJG51_07140</name>
    <name evidence="7" type="ORF">RJG53_06140</name>
    <name evidence="8" type="ORF">RJG56_05990</name>
    <name evidence="9" type="ORF">RJG57_11200</name>
</gene>
<dbReference type="PANTHER" id="PTHR24362">
    <property type="entry name" value="SERINE/THREONINE-PROTEIN KINASE NEK"/>
    <property type="match status" value="1"/>
</dbReference>
<keyword evidence="7" id="KW-0418">Kinase</keyword>
<evidence type="ECO:0000256" key="4">
    <source>
        <dbReference type="ARBA" id="ARBA00023251"/>
    </source>
</evidence>
<evidence type="ECO:0000256" key="1">
    <source>
        <dbReference type="ARBA" id="ARBA00001526"/>
    </source>
</evidence>
<dbReference type="SMART" id="SM00220">
    <property type="entry name" value="S_TKc"/>
    <property type="match status" value="1"/>
</dbReference>
<dbReference type="Gene3D" id="3.30.200.20">
    <property type="entry name" value="Phosphorylase Kinase, domain 1"/>
    <property type="match status" value="1"/>
</dbReference>
<dbReference type="EMBL" id="CP134850">
    <property type="protein sequence ID" value="WNL20316.1"/>
    <property type="molecule type" value="Genomic_DNA"/>
</dbReference>
<dbReference type="AlphaFoldDB" id="A0AA96I576"/>
<protein>
    <recommendedName>
        <fullName evidence="2">beta-lactamase</fullName>
        <ecNumber evidence="2">3.5.2.6</ecNumber>
    </recommendedName>
</protein>
<keyword evidence="4" id="KW-0046">Antibiotic resistance</keyword>
<accession>A0AA96I576</accession>
<evidence type="ECO:0000313" key="9">
    <source>
        <dbReference type="EMBL" id="WNL25593.1"/>
    </source>
</evidence>
<dbReference type="GO" id="GO:0008800">
    <property type="term" value="F:beta-lactamase activity"/>
    <property type="evidence" value="ECO:0007669"/>
    <property type="project" value="UniProtKB-EC"/>
</dbReference>